<feature type="signal peptide" evidence="1">
    <location>
        <begin position="1"/>
        <end position="16"/>
    </location>
</feature>
<protein>
    <recommendedName>
        <fullName evidence="4">Secreted protein</fullName>
    </recommendedName>
</protein>
<keyword evidence="1" id="KW-0732">Signal</keyword>
<keyword evidence="3" id="KW-1185">Reference proteome</keyword>
<dbReference type="AlphaFoldDB" id="T1GB79"/>
<proteinExistence type="predicted"/>
<evidence type="ECO:0008006" key="4">
    <source>
        <dbReference type="Google" id="ProtNLM"/>
    </source>
</evidence>
<dbReference type="EMBL" id="CAQQ02039251">
    <property type="status" value="NOT_ANNOTATED_CDS"/>
    <property type="molecule type" value="Genomic_DNA"/>
</dbReference>
<reference evidence="3" key="1">
    <citation type="submission" date="2013-02" db="EMBL/GenBank/DDBJ databases">
        <authorList>
            <person name="Hughes D."/>
        </authorList>
    </citation>
    <scope>NUCLEOTIDE SEQUENCE</scope>
    <source>
        <strain>Durham</strain>
        <strain evidence="3">NC isolate 2 -- Noor lab</strain>
    </source>
</reference>
<evidence type="ECO:0000256" key="1">
    <source>
        <dbReference type="SAM" id="SignalP"/>
    </source>
</evidence>
<dbReference type="Proteomes" id="UP000015102">
    <property type="component" value="Unassembled WGS sequence"/>
</dbReference>
<feature type="chain" id="PRO_5004588151" description="Secreted protein" evidence="1">
    <location>
        <begin position="17"/>
        <end position="70"/>
    </location>
</feature>
<organism evidence="2 3">
    <name type="scientific">Megaselia scalaris</name>
    <name type="common">Humpbacked fly</name>
    <name type="synonym">Phora scalaris</name>
    <dbReference type="NCBI Taxonomy" id="36166"/>
    <lineage>
        <taxon>Eukaryota</taxon>
        <taxon>Metazoa</taxon>
        <taxon>Ecdysozoa</taxon>
        <taxon>Arthropoda</taxon>
        <taxon>Hexapoda</taxon>
        <taxon>Insecta</taxon>
        <taxon>Pterygota</taxon>
        <taxon>Neoptera</taxon>
        <taxon>Endopterygota</taxon>
        <taxon>Diptera</taxon>
        <taxon>Brachycera</taxon>
        <taxon>Muscomorpha</taxon>
        <taxon>Platypezoidea</taxon>
        <taxon>Phoridae</taxon>
        <taxon>Megaseliini</taxon>
        <taxon>Megaselia</taxon>
    </lineage>
</organism>
<dbReference type="EMBL" id="CAQQ02039250">
    <property type="status" value="NOT_ANNOTATED_CDS"/>
    <property type="molecule type" value="Genomic_DNA"/>
</dbReference>
<name>T1GB79_MEGSC</name>
<sequence length="70" mass="8152">MIIVLIPLSISFLVQSCCVERWWFVTVFLPNYGTTPFMKCYEPEAITRVKYIAITGAHEKTARYIYDCPI</sequence>
<evidence type="ECO:0000313" key="3">
    <source>
        <dbReference type="Proteomes" id="UP000015102"/>
    </source>
</evidence>
<reference evidence="2" key="2">
    <citation type="submission" date="2015-06" db="UniProtKB">
        <authorList>
            <consortium name="EnsemblMetazoa"/>
        </authorList>
    </citation>
    <scope>IDENTIFICATION</scope>
</reference>
<dbReference type="HOGENOM" id="CLU_2760734_0_0_1"/>
<evidence type="ECO:0000313" key="2">
    <source>
        <dbReference type="EnsemblMetazoa" id="MESCA000501-PA"/>
    </source>
</evidence>
<dbReference type="EnsemblMetazoa" id="MESCA000501-RA">
    <property type="protein sequence ID" value="MESCA000501-PA"/>
    <property type="gene ID" value="MESCA000501"/>
</dbReference>
<accession>T1GB79</accession>